<evidence type="ECO:0000256" key="11">
    <source>
        <dbReference type="ARBA" id="ARBA00023136"/>
    </source>
</evidence>
<evidence type="ECO:0000256" key="16">
    <source>
        <dbReference type="SAM" id="Phobius"/>
    </source>
</evidence>
<dbReference type="Pfam" id="PF07714">
    <property type="entry name" value="PK_Tyr_Ser-Thr"/>
    <property type="match status" value="1"/>
</dbReference>
<dbReference type="GO" id="GO:0004674">
    <property type="term" value="F:protein serine/threonine kinase activity"/>
    <property type="evidence" value="ECO:0007669"/>
    <property type="project" value="UniProtKB-KW"/>
</dbReference>
<dbReference type="CDD" id="cd14066">
    <property type="entry name" value="STKc_IRAK"/>
    <property type="match status" value="1"/>
</dbReference>
<protein>
    <recommendedName>
        <fullName evidence="2">non-specific serine/threonine protein kinase</fullName>
        <ecNumber evidence="2">2.7.11.1</ecNumber>
    </recommendedName>
</protein>
<dbReference type="Gene3D" id="3.30.200.20">
    <property type="entry name" value="Phosphorylase Kinase, domain 1"/>
    <property type="match status" value="1"/>
</dbReference>
<dbReference type="FunFam" id="1.10.510.10:FF:000173">
    <property type="entry name" value="proline-rich receptor-like protein kinase PERK8"/>
    <property type="match status" value="1"/>
</dbReference>
<keyword evidence="3" id="KW-1003">Cell membrane</keyword>
<dbReference type="Gene3D" id="1.10.510.10">
    <property type="entry name" value="Transferase(Phosphotransferase) domain 1"/>
    <property type="match status" value="1"/>
</dbReference>
<keyword evidence="5" id="KW-0808">Transferase</keyword>
<feature type="transmembrane region" description="Helical" evidence="16">
    <location>
        <begin position="304"/>
        <end position="326"/>
    </location>
</feature>
<dbReference type="OMA" id="MEWATRI"/>
<evidence type="ECO:0000256" key="12">
    <source>
        <dbReference type="ARBA" id="ARBA00047899"/>
    </source>
</evidence>
<feature type="binding site" evidence="14">
    <location>
        <position position="433"/>
    </location>
    <ligand>
        <name>ATP</name>
        <dbReference type="ChEBI" id="CHEBI:30616"/>
    </ligand>
</feature>
<evidence type="ECO:0000256" key="14">
    <source>
        <dbReference type="PROSITE-ProRule" id="PRU10141"/>
    </source>
</evidence>
<evidence type="ECO:0000256" key="8">
    <source>
        <dbReference type="ARBA" id="ARBA00022777"/>
    </source>
</evidence>
<dbReference type="EC" id="2.7.11.1" evidence="2"/>
<dbReference type="FunFam" id="3.30.200.20:FF:000212">
    <property type="entry name" value="Proline-rich receptor-like protein kinase PERK8"/>
    <property type="match status" value="1"/>
</dbReference>
<keyword evidence="11 16" id="KW-0472">Membrane</keyword>
<comment type="subcellular location">
    <subcellularLocation>
        <location evidence="1">Cell membrane</location>
        <topology evidence="1">Single-pass membrane protein</topology>
    </subcellularLocation>
</comment>
<keyword evidence="10 16" id="KW-1133">Transmembrane helix</keyword>
<dbReference type="EMBL" id="JABCRI010000010">
    <property type="protein sequence ID" value="KAF8399259.1"/>
    <property type="molecule type" value="Genomic_DNA"/>
</dbReference>
<dbReference type="PANTHER" id="PTHR47982:SF32">
    <property type="entry name" value="NON-SPECIFIC SERINE_THREONINE PROTEIN KINASE"/>
    <property type="match status" value="1"/>
</dbReference>
<dbReference type="PANTHER" id="PTHR47982">
    <property type="entry name" value="PROLINE-RICH RECEPTOR-LIKE PROTEIN KINASE PERK4"/>
    <property type="match status" value="1"/>
</dbReference>
<gene>
    <name evidence="18" type="ORF">HHK36_015124</name>
</gene>
<evidence type="ECO:0000256" key="3">
    <source>
        <dbReference type="ARBA" id="ARBA00022475"/>
    </source>
</evidence>
<accession>A0A835DGF5</accession>
<dbReference type="PRINTS" id="PR01217">
    <property type="entry name" value="PRICHEXTENSN"/>
</dbReference>
<evidence type="ECO:0000256" key="10">
    <source>
        <dbReference type="ARBA" id="ARBA00022989"/>
    </source>
</evidence>
<dbReference type="InterPro" id="IPR000719">
    <property type="entry name" value="Prot_kinase_dom"/>
</dbReference>
<comment type="catalytic activity">
    <reaction evidence="12">
        <text>L-threonyl-[protein] + ATP = O-phospho-L-threonyl-[protein] + ADP + H(+)</text>
        <dbReference type="Rhea" id="RHEA:46608"/>
        <dbReference type="Rhea" id="RHEA-COMP:11060"/>
        <dbReference type="Rhea" id="RHEA-COMP:11605"/>
        <dbReference type="ChEBI" id="CHEBI:15378"/>
        <dbReference type="ChEBI" id="CHEBI:30013"/>
        <dbReference type="ChEBI" id="CHEBI:30616"/>
        <dbReference type="ChEBI" id="CHEBI:61977"/>
        <dbReference type="ChEBI" id="CHEBI:456216"/>
        <dbReference type="EC" id="2.7.11.1"/>
    </reaction>
</comment>
<dbReference type="SMART" id="SM00220">
    <property type="entry name" value="S_TKc"/>
    <property type="match status" value="1"/>
</dbReference>
<dbReference type="GO" id="GO:0005886">
    <property type="term" value="C:plasma membrane"/>
    <property type="evidence" value="ECO:0007669"/>
    <property type="project" value="UniProtKB-SubCell"/>
</dbReference>
<feature type="compositionally biased region" description="Pro residues" evidence="15">
    <location>
        <begin position="126"/>
        <end position="165"/>
    </location>
</feature>
<dbReference type="GO" id="GO:0005524">
    <property type="term" value="F:ATP binding"/>
    <property type="evidence" value="ECO:0007669"/>
    <property type="project" value="UniProtKB-UniRule"/>
</dbReference>
<dbReference type="InterPro" id="IPR017441">
    <property type="entry name" value="Protein_kinase_ATP_BS"/>
</dbReference>
<reference evidence="18 19" key="1">
    <citation type="submission" date="2020-04" db="EMBL/GenBank/DDBJ databases">
        <title>Plant Genome Project.</title>
        <authorList>
            <person name="Zhang R.-G."/>
        </authorList>
    </citation>
    <scope>NUCLEOTIDE SEQUENCE [LARGE SCALE GENOMIC DNA]</scope>
    <source>
        <strain evidence="18">YNK0</strain>
        <tissue evidence="18">Leaf</tissue>
    </source>
</reference>
<dbReference type="SUPFAM" id="SSF56112">
    <property type="entry name" value="Protein kinase-like (PK-like)"/>
    <property type="match status" value="1"/>
</dbReference>
<evidence type="ECO:0000256" key="15">
    <source>
        <dbReference type="SAM" id="MobiDB-lite"/>
    </source>
</evidence>
<comment type="caution">
    <text evidence="18">The sequence shown here is derived from an EMBL/GenBank/DDBJ whole genome shotgun (WGS) entry which is preliminary data.</text>
</comment>
<evidence type="ECO:0000256" key="13">
    <source>
        <dbReference type="ARBA" id="ARBA00048679"/>
    </source>
</evidence>
<dbReference type="InterPro" id="IPR008271">
    <property type="entry name" value="Ser/Thr_kinase_AS"/>
</dbReference>
<dbReference type="InterPro" id="IPR001245">
    <property type="entry name" value="Ser-Thr/Tyr_kinase_cat_dom"/>
</dbReference>
<evidence type="ECO:0000256" key="7">
    <source>
        <dbReference type="ARBA" id="ARBA00022741"/>
    </source>
</evidence>
<sequence length="884" mass="94731">MAAASPARNSSTVPPASTTSPPPPSSPSPSDPSTSPPSQPIANPPEPTTPSTPSPPPQSPPAVPATSPPVPLSPLPPPQHPLPTPTPQNAPPVLASPPSPPRAPPPDVAAPPPPVISPPNGGSPPRVSPLPPAASPPPPEEVTSSPPPPANATPPLPSNSPPPPSAKSLENSPPPPPQAVSRTSPPANVAPPLPSNSPPQTSANPPKNSPPPSRLAPPNSSGSQPAPPSRTFPPPHSPQSLPPPDLLPSSPYPPSSPFPPNINSSGGGSPQIPNPPHSSFPLTNPSPNVPKNAKSPGSGGIKTGGAVAIGVIVSFVVLSLIAMVVWCMRKQKRKISGYNGGYVMPSSLCSSQKSDSSLIKTHSSAPLIGSGSFNDFIYSPSEPGVLGNSRSWFTYNDLVEVTNGFSEQNFLGEGGFGSVHKGSLPDGREVAVKQLKIGGAQGDREFRAEVEIISRVHHRHLVSLVGYCIFEHQRLLVYDYVPNNNLYYHLHEEGRPVMDWATRVKVAAGAARGIAYLHEDCHPRIIHRDIKSSNILLDNNFEALVSDFGLAKLALDAYTHVTTRVMGTFGYMAPEYASSGKLTEKSDVYSFGVVLLELITGRKPVDASQPLGDESLVEWARPLLSHALDNQDFEGLADPRLNKNVVESEMFRMIEAAAACVRHSALKRPRMGQVVRTLDCIGDSTDLTNGMKPGHSGVFDSAQESAEIRMFRRMAFDLRALIGEEDMNGLENAIVTQMEDLDSLCSSAFRGGHSVFHTSFIDPHGIVIFVFLRLPHKLARKSKKLAKRKFGKRRRENNMMKRAEDQYRDDQMKIHVGGVPLNAYHGYECPIEEIEKVLGELSQQGGFAFGSYWGREESGSFPKKDIVKQELDYSFVHYHFIVND</sequence>
<evidence type="ECO:0000313" key="18">
    <source>
        <dbReference type="EMBL" id="KAF8399259.1"/>
    </source>
</evidence>
<comment type="catalytic activity">
    <reaction evidence="13">
        <text>L-seryl-[protein] + ATP = O-phospho-L-seryl-[protein] + ADP + H(+)</text>
        <dbReference type="Rhea" id="RHEA:17989"/>
        <dbReference type="Rhea" id="RHEA-COMP:9863"/>
        <dbReference type="Rhea" id="RHEA-COMP:11604"/>
        <dbReference type="ChEBI" id="CHEBI:15378"/>
        <dbReference type="ChEBI" id="CHEBI:29999"/>
        <dbReference type="ChEBI" id="CHEBI:30616"/>
        <dbReference type="ChEBI" id="CHEBI:83421"/>
        <dbReference type="ChEBI" id="CHEBI:456216"/>
        <dbReference type="EC" id="2.7.11.1"/>
    </reaction>
</comment>
<dbReference type="AlphaFoldDB" id="A0A835DGF5"/>
<organism evidence="18 19">
    <name type="scientific">Tetracentron sinense</name>
    <name type="common">Spur-leaf</name>
    <dbReference type="NCBI Taxonomy" id="13715"/>
    <lineage>
        <taxon>Eukaryota</taxon>
        <taxon>Viridiplantae</taxon>
        <taxon>Streptophyta</taxon>
        <taxon>Embryophyta</taxon>
        <taxon>Tracheophyta</taxon>
        <taxon>Spermatophyta</taxon>
        <taxon>Magnoliopsida</taxon>
        <taxon>Trochodendrales</taxon>
        <taxon>Trochodendraceae</taxon>
        <taxon>Tetracentron</taxon>
    </lineage>
</organism>
<feature type="compositionally biased region" description="Pro residues" evidence="15">
    <location>
        <begin position="225"/>
        <end position="260"/>
    </location>
</feature>
<feature type="domain" description="Protein kinase" evidence="17">
    <location>
        <begin position="405"/>
        <end position="681"/>
    </location>
</feature>
<keyword evidence="4" id="KW-0723">Serine/threonine-protein kinase</keyword>
<keyword evidence="7 14" id="KW-0547">Nucleotide-binding</keyword>
<dbReference type="InterPro" id="IPR011009">
    <property type="entry name" value="Kinase-like_dom_sf"/>
</dbReference>
<evidence type="ECO:0000256" key="6">
    <source>
        <dbReference type="ARBA" id="ARBA00022692"/>
    </source>
</evidence>
<evidence type="ECO:0000256" key="9">
    <source>
        <dbReference type="ARBA" id="ARBA00022840"/>
    </source>
</evidence>
<proteinExistence type="predicted"/>
<name>A0A835DGF5_TETSI</name>
<keyword evidence="19" id="KW-1185">Reference proteome</keyword>
<feature type="compositionally biased region" description="Pro residues" evidence="15">
    <location>
        <begin position="20"/>
        <end position="117"/>
    </location>
</feature>
<feature type="compositionally biased region" description="Low complexity" evidence="15">
    <location>
        <begin position="10"/>
        <end position="19"/>
    </location>
</feature>
<keyword evidence="6 16" id="KW-0812">Transmembrane</keyword>
<evidence type="ECO:0000256" key="4">
    <source>
        <dbReference type="ARBA" id="ARBA00022527"/>
    </source>
</evidence>
<dbReference type="PROSITE" id="PS50011">
    <property type="entry name" value="PROTEIN_KINASE_DOM"/>
    <property type="match status" value="1"/>
</dbReference>
<evidence type="ECO:0000259" key="17">
    <source>
        <dbReference type="PROSITE" id="PS50011"/>
    </source>
</evidence>
<feature type="region of interest" description="Disordered" evidence="15">
    <location>
        <begin position="1"/>
        <end position="299"/>
    </location>
</feature>
<dbReference type="OrthoDB" id="4062651at2759"/>
<evidence type="ECO:0000256" key="5">
    <source>
        <dbReference type="ARBA" id="ARBA00022679"/>
    </source>
</evidence>
<dbReference type="Proteomes" id="UP000655225">
    <property type="component" value="Unassembled WGS sequence"/>
</dbReference>
<evidence type="ECO:0000256" key="1">
    <source>
        <dbReference type="ARBA" id="ARBA00004162"/>
    </source>
</evidence>
<evidence type="ECO:0000256" key="2">
    <source>
        <dbReference type="ARBA" id="ARBA00012513"/>
    </source>
</evidence>
<keyword evidence="9 14" id="KW-0067">ATP-binding</keyword>
<evidence type="ECO:0000313" key="19">
    <source>
        <dbReference type="Proteomes" id="UP000655225"/>
    </source>
</evidence>
<keyword evidence="8" id="KW-0418">Kinase</keyword>
<dbReference type="PROSITE" id="PS00108">
    <property type="entry name" value="PROTEIN_KINASE_ST"/>
    <property type="match status" value="1"/>
</dbReference>
<dbReference type="PROSITE" id="PS00107">
    <property type="entry name" value="PROTEIN_KINASE_ATP"/>
    <property type="match status" value="1"/>
</dbReference>
<dbReference type="InterPro" id="IPR047117">
    <property type="entry name" value="PERK1-13-like"/>
</dbReference>
<feature type="compositionally biased region" description="Pro residues" evidence="15">
    <location>
        <begin position="188"/>
        <end position="197"/>
    </location>
</feature>